<dbReference type="Pfam" id="PF00561">
    <property type="entry name" value="Abhydrolase_1"/>
    <property type="match status" value="1"/>
</dbReference>
<name>A0ABT0U7K9_9BACT</name>
<evidence type="ECO:0000313" key="6">
    <source>
        <dbReference type="Proteomes" id="UP001202961"/>
    </source>
</evidence>
<evidence type="ECO:0000259" key="4">
    <source>
        <dbReference type="Pfam" id="PF00561"/>
    </source>
</evidence>
<feature type="active site" evidence="2">
    <location>
        <position position="345"/>
    </location>
</feature>
<evidence type="ECO:0000256" key="1">
    <source>
        <dbReference type="ARBA" id="ARBA00022679"/>
    </source>
</evidence>
<feature type="binding site" evidence="2">
    <location>
        <position position="379"/>
    </location>
    <ligand>
        <name>substrate</name>
    </ligand>
</feature>
<comment type="pathway">
    <text evidence="2">Amino-acid biosynthesis; L-methionine biosynthesis via de novo pathway; O-acetyl-L-homoserine from L-homoserine: step 1/1.</text>
</comment>
<accession>A0ABT0U7K9</accession>
<dbReference type="NCBIfam" id="TIGR02081">
    <property type="entry name" value="metW"/>
    <property type="match status" value="1"/>
</dbReference>
<comment type="caution">
    <text evidence="2">Lacks conserved residue(s) required for the propagation of feature annotation.</text>
</comment>
<dbReference type="Gene3D" id="3.40.50.1820">
    <property type="entry name" value="alpha/beta hydrolase"/>
    <property type="match status" value="1"/>
</dbReference>
<dbReference type="HAMAP" id="MF_00296">
    <property type="entry name" value="MetX_acyltransf"/>
    <property type="match status" value="1"/>
</dbReference>
<dbReference type="NCBIfam" id="NF001209">
    <property type="entry name" value="PRK00175.1"/>
    <property type="match status" value="1"/>
</dbReference>
<dbReference type="Pfam" id="PF07021">
    <property type="entry name" value="MetW"/>
    <property type="match status" value="1"/>
</dbReference>
<evidence type="ECO:0000256" key="2">
    <source>
        <dbReference type="HAMAP-Rule" id="MF_00296"/>
    </source>
</evidence>
<evidence type="ECO:0000256" key="3">
    <source>
        <dbReference type="SAM" id="MobiDB-lite"/>
    </source>
</evidence>
<comment type="subunit">
    <text evidence="2">Homodimer.</text>
</comment>
<dbReference type="InterPro" id="IPR000073">
    <property type="entry name" value="AB_hydrolase_1"/>
</dbReference>
<dbReference type="PANTHER" id="PTHR32268">
    <property type="entry name" value="HOMOSERINE O-ACETYLTRANSFERASE"/>
    <property type="match status" value="1"/>
</dbReference>
<protein>
    <recommendedName>
        <fullName evidence="2">Homoserine O-acetyltransferase</fullName>
        <shortName evidence="2">HAT</shortName>
        <ecNumber evidence="2">2.3.1.31</ecNumber>
    </recommendedName>
    <alternativeName>
        <fullName evidence="2">Homoserine transacetylase</fullName>
        <shortName evidence="2">HTA</shortName>
    </alternativeName>
</protein>
<feature type="binding site" evidence="2">
    <location>
        <position position="250"/>
    </location>
    <ligand>
        <name>substrate</name>
    </ligand>
</feature>
<comment type="caution">
    <text evidence="5">The sequence shown here is derived from an EMBL/GenBank/DDBJ whole genome shotgun (WGS) entry which is preliminary data.</text>
</comment>
<proteinExistence type="inferred from homology"/>
<dbReference type="InterPro" id="IPR010743">
    <property type="entry name" value="Methionine_synth_MetW"/>
</dbReference>
<comment type="similarity">
    <text evidence="2">Belongs to the AB hydrolase superfamily. MetX family.</text>
</comment>
<dbReference type="Proteomes" id="UP001202961">
    <property type="component" value="Unassembled WGS sequence"/>
</dbReference>
<comment type="function">
    <text evidence="2">Transfers an acetyl group from acetyl-CoA to L-homoserine, forming acetyl-L-homoserine.</text>
</comment>
<organism evidence="5 6">
    <name type="scientific">Aporhodopirellula aestuarii</name>
    <dbReference type="NCBI Taxonomy" id="2950107"/>
    <lineage>
        <taxon>Bacteria</taxon>
        <taxon>Pseudomonadati</taxon>
        <taxon>Planctomycetota</taxon>
        <taxon>Planctomycetia</taxon>
        <taxon>Pirellulales</taxon>
        <taxon>Pirellulaceae</taxon>
        <taxon>Aporhodopirellula</taxon>
    </lineage>
</organism>
<dbReference type="SUPFAM" id="SSF53474">
    <property type="entry name" value="alpha/beta-Hydrolases"/>
    <property type="match status" value="1"/>
</dbReference>
<dbReference type="PANTHER" id="PTHR32268:SF11">
    <property type="entry name" value="HOMOSERINE O-ACETYLTRANSFERASE"/>
    <property type="match status" value="1"/>
</dbReference>
<comment type="subcellular location">
    <subcellularLocation>
        <location evidence="2">Cytoplasm</location>
    </subcellularLocation>
</comment>
<feature type="active site" description="Nucleophile" evidence="2">
    <location>
        <position position="180"/>
    </location>
</feature>
<dbReference type="NCBIfam" id="TIGR01392">
    <property type="entry name" value="homoserO_Ac_trn"/>
    <property type="match status" value="1"/>
</dbReference>
<dbReference type="Gene3D" id="1.10.1740.110">
    <property type="match status" value="1"/>
</dbReference>
<keyword evidence="2 5" id="KW-0012">Acyltransferase</keyword>
<dbReference type="Gene3D" id="3.40.50.150">
    <property type="entry name" value="Vaccinia Virus protein VP39"/>
    <property type="match status" value="1"/>
</dbReference>
<dbReference type="GO" id="GO:0004414">
    <property type="term" value="F:homoserine O-acetyltransferase activity"/>
    <property type="evidence" value="ECO:0007669"/>
    <property type="project" value="UniProtKB-EC"/>
</dbReference>
<dbReference type="EC" id="2.3.1.31" evidence="2"/>
<keyword evidence="1 2" id="KW-0808">Transferase</keyword>
<reference evidence="5 6" key="1">
    <citation type="journal article" date="2022" name="Syst. Appl. Microbiol.">
        <title>Rhodopirellula aestuarii sp. nov., a novel member of the genus Rhodopirellula isolated from brackish sediments collected in the Tagus River estuary, Portugal.</title>
        <authorList>
            <person name="Vitorino I.R."/>
            <person name="Klimek D."/>
            <person name="Calusinska M."/>
            <person name="Lobo-da-Cunha A."/>
            <person name="Vasconcelos V."/>
            <person name="Lage O.M."/>
        </authorList>
    </citation>
    <scope>NUCLEOTIDE SEQUENCE [LARGE SCALE GENOMIC DNA]</scope>
    <source>
        <strain evidence="5 6">ICT_H3.1</strain>
    </source>
</reference>
<dbReference type="InterPro" id="IPR029063">
    <property type="entry name" value="SAM-dependent_MTases_sf"/>
</dbReference>
<keyword evidence="2" id="KW-0028">Amino-acid biosynthesis</keyword>
<evidence type="ECO:0000313" key="5">
    <source>
        <dbReference type="EMBL" id="MCM2372920.1"/>
    </source>
</evidence>
<sequence length="624" mass="68822">MATTDESFSTDDIRSDEPLVHAQTVWFDEPLSLERGGELPRIRCCFETWGTLNADASNAVLVCHAVSGDSHAARHDEDDQPGWWDGLIGPGLPIDTNRFFVVCPNVLGGCRGTTGPGDLRWVSRGPEDNGDGDPAGGQTATEIPYGADFPRITIGDMVEVQRRLADHLGIKKWRAVVGGSLGGHQALQWVSRYPDCTQTCIAIATSPRLTSQALGFDVIARNAIQTDPHFQGGQYYGRPQRPDTGLAIARMLGHITYLSVEAMEAKFDPDRHDPRQIASQFEQRFSIGSYLAHQGQKFTTRFDANSYITLSMAMDLFDLGGTRLKLMETFDECTCDFLLISFSSDWLFPPAQSREIVNALTALDKRVTYAEITTDAGHDAFLIARDMATYGPLVQERLWQSTQKPQDTGSPAAKPNDTEPPVQLTVAEESILDLIPAGNSVLDLGCGSGELLAAIRARHSNTPMRLMGVEVAQENILATAMRGIDVIDYDLNNGLPAFIDNQFDVVILNATLQAVENVVALLEEMLRVGKRAIISFPNFGYKALRDDYVTRGRSPRAPGEFDFDWHDTPNRRFPTIADVHDLLVKMGVTIDQEIYWDVSQSRHIDAGETPNLNADTAVMVIHRD</sequence>
<feature type="domain" description="AB hydrolase-1" evidence="4">
    <location>
        <begin position="58"/>
        <end position="382"/>
    </location>
</feature>
<feature type="active site" evidence="2">
    <location>
        <position position="378"/>
    </location>
</feature>
<keyword evidence="2" id="KW-0963">Cytoplasm</keyword>
<dbReference type="InterPro" id="IPR008220">
    <property type="entry name" value="HAT_MetX-like"/>
</dbReference>
<keyword evidence="6" id="KW-1185">Reference proteome</keyword>
<gene>
    <name evidence="2" type="primary">metXA</name>
    <name evidence="5" type="ORF">NB063_20090</name>
</gene>
<comment type="catalytic activity">
    <reaction evidence="2">
        <text>L-homoserine + acetyl-CoA = O-acetyl-L-homoserine + CoA</text>
        <dbReference type="Rhea" id="RHEA:13701"/>
        <dbReference type="ChEBI" id="CHEBI:57287"/>
        <dbReference type="ChEBI" id="CHEBI:57288"/>
        <dbReference type="ChEBI" id="CHEBI:57476"/>
        <dbReference type="ChEBI" id="CHEBI:57716"/>
        <dbReference type="EC" id="2.3.1.31"/>
    </reaction>
</comment>
<feature type="region of interest" description="Disordered" evidence="3">
    <location>
        <begin position="117"/>
        <end position="142"/>
    </location>
</feature>
<dbReference type="CDD" id="cd02440">
    <property type="entry name" value="AdoMet_MTases"/>
    <property type="match status" value="1"/>
</dbReference>
<dbReference type="EMBL" id="JAMQBK010000057">
    <property type="protein sequence ID" value="MCM2372920.1"/>
    <property type="molecule type" value="Genomic_DNA"/>
</dbReference>
<keyword evidence="2" id="KW-0486">Methionine biosynthesis</keyword>
<dbReference type="SUPFAM" id="SSF53335">
    <property type="entry name" value="S-adenosyl-L-methionine-dependent methyltransferases"/>
    <property type="match status" value="1"/>
</dbReference>
<dbReference type="InterPro" id="IPR029058">
    <property type="entry name" value="AB_hydrolase_fold"/>
</dbReference>
<feature type="region of interest" description="Disordered" evidence="3">
    <location>
        <begin position="401"/>
        <end position="420"/>
    </location>
</feature>